<proteinExistence type="predicted"/>
<evidence type="ECO:0008006" key="3">
    <source>
        <dbReference type="Google" id="ProtNLM"/>
    </source>
</evidence>
<feature type="transmembrane region" description="Helical" evidence="1">
    <location>
        <begin position="38"/>
        <end position="62"/>
    </location>
</feature>
<keyword evidence="1" id="KW-1133">Transmembrane helix</keyword>
<evidence type="ECO:0000256" key="1">
    <source>
        <dbReference type="SAM" id="Phobius"/>
    </source>
</evidence>
<evidence type="ECO:0000313" key="2">
    <source>
        <dbReference type="EMBL" id="SVD58922.1"/>
    </source>
</evidence>
<keyword evidence="1" id="KW-0472">Membrane</keyword>
<gene>
    <name evidence="2" type="ORF">METZ01_LOCUS411776</name>
</gene>
<name>A0A382WJG3_9ZZZZ</name>
<sequence length="89" mass="9645">MQELFIILGIFGSIIGVTSLIVNMEVPPPPGGDPLASLISNMAVCSLALIYGFFGAIITYMIQKYNELKPINNDTANIEQPKEGFKLLS</sequence>
<reference evidence="2" key="1">
    <citation type="submission" date="2018-05" db="EMBL/GenBank/DDBJ databases">
        <authorList>
            <person name="Lanie J.A."/>
            <person name="Ng W.-L."/>
            <person name="Kazmierczak K.M."/>
            <person name="Andrzejewski T.M."/>
            <person name="Davidsen T.M."/>
            <person name="Wayne K.J."/>
            <person name="Tettelin H."/>
            <person name="Glass J.I."/>
            <person name="Rusch D."/>
            <person name="Podicherti R."/>
            <person name="Tsui H.-C.T."/>
            <person name="Winkler M.E."/>
        </authorList>
    </citation>
    <scope>NUCLEOTIDE SEQUENCE</scope>
</reference>
<protein>
    <recommendedName>
        <fullName evidence="3">MotA/TolQ/ExbB proton channel domain-containing protein</fullName>
    </recommendedName>
</protein>
<keyword evidence="1" id="KW-0812">Transmembrane</keyword>
<feature type="transmembrane region" description="Helical" evidence="1">
    <location>
        <begin position="5"/>
        <end position="26"/>
    </location>
</feature>
<accession>A0A382WJG3</accession>
<organism evidence="2">
    <name type="scientific">marine metagenome</name>
    <dbReference type="NCBI Taxonomy" id="408172"/>
    <lineage>
        <taxon>unclassified sequences</taxon>
        <taxon>metagenomes</taxon>
        <taxon>ecological metagenomes</taxon>
    </lineage>
</organism>
<feature type="non-terminal residue" evidence="2">
    <location>
        <position position="89"/>
    </location>
</feature>
<dbReference type="AlphaFoldDB" id="A0A382WJG3"/>
<dbReference type="EMBL" id="UINC01160331">
    <property type="protein sequence ID" value="SVD58922.1"/>
    <property type="molecule type" value="Genomic_DNA"/>
</dbReference>